<keyword evidence="2" id="KW-1185">Reference proteome</keyword>
<evidence type="ECO:0000313" key="2">
    <source>
        <dbReference type="Proteomes" id="UP001519460"/>
    </source>
</evidence>
<evidence type="ECO:0000313" key="1">
    <source>
        <dbReference type="EMBL" id="KAK7494605.1"/>
    </source>
</evidence>
<reference evidence="1 2" key="1">
    <citation type="journal article" date="2023" name="Sci. Data">
        <title>Genome assembly of the Korean intertidal mud-creeper Batillaria attramentaria.</title>
        <authorList>
            <person name="Patra A.K."/>
            <person name="Ho P.T."/>
            <person name="Jun S."/>
            <person name="Lee S.J."/>
            <person name="Kim Y."/>
            <person name="Won Y.J."/>
        </authorList>
    </citation>
    <scope>NUCLEOTIDE SEQUENCE [LARGE SCALE GENOMIC DNA]</scope>
    <source>
        <strain evidence="1">Wonlab-2016</strain>
    </source>
</reference>
<sequence length="79" mass="8535">MLDTALQKTSELTTGLCVENKSNQSALDNTAVELWNKTVLMKTKGCLPNAAIAKCNLTQILFLIISSIDSTGSQAENYL</sequence>
<comment type="caution">
    <text evidence="1">The sequence shown here is derived from an EMBL/GenBank/DDBJ whole genome shotgun (WGS) entry which is preliminary data.</text>
</comment>
<name>A0ABD0L620_9CAEN</name>
<dbReference type="Proteomes" id="UP001519460">
    <property type="component" value="Unassembled WGS sequence"/>
</dbReference>
<gene>
    <name evidence="1" type="ORF">BaRGS_00014258</name>
</gene>
<dbReference type="AlphaFoldDB" id="A0ABD0L620"/>
<organism evidence="1 2">
    <name type="scientific">Batillaria attramentaria</name>
    <dbReference type="NCBI Taxonomy" id="370345"/>
    <lineage>
        <taxon>Eukaryota</taxon>
        <taxon>Metazoa</taxon>
        <taxon>Spiralia</taxon>
        <taxon>Lophotrochozoa</taxon>
        <taxon>Mollusca</taxon>
        <taxon>Gastropoda</taxon>
        <taxon>Caenogastropoda</taxon>
        <taxon>Sorbeoconcha</taxon>
        <taxon>Cerithioidea</taxon>
        <taxon>Batillariidae</taxon>
        <taxon>Batillaria</taxon>
    </lineage>
</organism>
<protein>
    <submittedName>
        <fullName evidence="1">Uncharacterized protein</fullName>
    </submittedName>
</protein>
<proteinExistence type="predicted"/>
<dbReference type="EMBL" id="JACVVK020000082">
    <property type="protein sequence ID" value="KAK7494605.1"/>
    <property type="molecule type" value="Genomic_DNA"/>
</dbReference>
<accession>A0ABD0L620</accession>